<evidence type="ECO:0000313" key="1">
    <source>
        <dbReference type="Proteomes" id="UP000887580"/>
    </source>
</evidence>
<accession>A0AC35FFB8</accession>
<proteinExistence type="predicted"/>
<dbReference type="WBParaSite" id="PS1159_v2.g17043.t1">
    <property type="protein sequence ID" value="PS1159_v2.g17043.t1"/>
    <property type="gene ID" value="PS1159_v2.g17043"/>
</dbReference>
<organism evidence="1 2">
    <name type="scientific">Panagrolaimus sp. PS1159</name>
    <dbReference type="NCBI Taxonomy" id="55785"/>
    <lineage>
        <taxon>Eukaryota</taxon>
        <taxon>Metazoa</taxon>
        <taxon>Ecdysozoa</taxon>
        <taxon>Nematoda</taxon>
        <taxon>Chromadorea</taxon>
        <taxon>Rhabditida</taxon>
        <taxon>Tylenchina</taxon>
        <taxon>Panagrolaimomorpha</taxon>
        <taxon>Panagrolaimoidea</taxon>
        <taxon>Panagrolaimidae</taxon>
        <taxon>Panagrolaimus</taxon>
    </lineage>
</organism>
<sequence>MDIKILFYFLCLIFTTFVEGFIENYVVGTPKVICAENDVALDVLTSKPFQGNIFVKGRAKDAPCRQSYSANGTNSYSLPLGKCGMQRLRSANPRGISFSVTVIVSFHPAGFITKNDRAYHIKCFYMEPDEIVTSGIEVSQIPTQELQDSMAMPKCEYFVRSGSPTGSPSTAASVGEVVYHVWECTGTGMGMLVRKCFVTDGDGEDHAVVDQIGCTADSFLLSDIEYEKDLMRAYATSQVFKYADSNQLFFTCQIRLCQKQMGMCDDVTPPKCGPNSTTTPTEVTVSSNKTSLFDDETPSSNSTTTVTSRPRRSLPLPSFRGRRDIEIDVATPEMLILDRDENEKLPTKTSEFCISKIFFPLFPLILLTVACLSSSLTLLCFKNYCSVPKIVEF</sequence>
<dbReference type="Proteomes" id="UP000887580">
    <property type="component" value="Unplaced"/>
</dbReference>
<name>A0AC35FFB8_9BILA</name>
<evidence type="ECO:0000313" key="2">
    <source>
        <dbReference type="WBParaSite" id="PS1159_v2.g17043.t1"/>
    </source>
</evidence>
<reference evidence="2" key="1">
    <citation type="submission" date="2022-11" db="UniProtKB">
        <authorList>
            <consortium name="WormBaseParasite"/>
        </authorList>
    </citation>
    <scope>IDENTIFICATION</scope>
</reference>
<protein>
    <submittedName>
        <fullName evidence="2">ZP domain-containing protein</fullName>
    </submittedName>
</protein>